<dbReference type="OrthoDB" id="9771846at2"/>
<evidence type="ECO:0000256" key="3">
    <source>
        <dbReference type="SAM" id="MobiDB-lite"/>
    </source>
</evidence>
<evidence type="ECO:0000256" key="1">
    <source>
        <dbReference type="ARBA" id="ARBA00022676"/>
    </source>
</evidence>
<gene>
    <name evidence="4" type="ORF">D8I30_01705</name>
</gene>
<protein>
    <submittedName>
        <fullName evidence="4">WecB/TagA/CpsF family glycosyltransferase</fullName>
    </submittedName>
</protein>
<reference evidence="4 5" key="1">
    <citation type="submission" date="2018-10" db="EMBL/GenBank/DDBJ databases">
        <title>Complete genome sequence of Brevundimonas naejangsanensis BRV3.</title>
        <authorList>
            <person name="Berrios L."/>
            <person name="Ely B."/>
        </authorList>
    </citation>
    <scope>NUCLEOTIDE SEQUENCE [LARGE SCALE GENOMIC DNA]</scope>
    <source>
        <strain evidence="4 5">BRV3</strain>
    </source>
</reference>
<name>A0A494RCJ5_9CAUL</name>
<keyword evidence="5" id="KW-1185">Reference proteome</keyword>
<dbReference type="Pfam" id="PF03808">
    <property type="entry name" value="Glyco_tran_WecG"/>
    <property type="match status" value="1"/>
</dbReference>
<feature type="region of interest" description="Disordered" evidence="3">
    <location>
        <begin position="1"/>
        <end position="26"/>
    </location>
</feature>
<evidence type="ECO:0000313" key="4">
    <source>
        <dbReference type="EMBL" id="AYG94038.1"/>
    </source>
</evidence>
<keyword evidence="1" id="KW-0328">Glycosyltransferase</keyword>
<dbReference type="PANTHER" id="PTHR34136:SF1">
    <property type="entry name" value="UDP-N-ACETYL-D-MANNOSAMINURONIC ACID TRANSFERASE"/>
    <property type="match status" value="1"/>
</dbReference>
<evidence type="ECO:0000256" key="2">
    <source>
        <dbReference type="ARBA" id="ARBA00022679"/>
    </source>
</evidence>
<dbReference type="GO" id="GO:0016758">
    <property type="term" value="F:hexosyltransferase activity"/>
    <property type="evidence" value="ECO:0007669"/>
    <property type="project" value="TreeGrafter"/>
</dbReference>
<evidence type="ECO:0000313" key="5">
    <source>
        <dbReference type="Proteomes" id="UP000276984"/>
    </source>
</evidence>
<dbReference type="CDD" id="cd06533">
    <property type="entry name" value="Glyco_transf_WecG_TagA"/>
    <property type="match status" value="1"/>
</dbReference>
<organism evidence="4 5">
    <name type="scientific">Brevundimonas naejangsanensis</name>
    <dbReference type="NCBI Taxonomy" id="588932"/>
    <lineage>
        <taxon>Bacteria</taxon>
        <taxon>Pseudomonadati</taxon>
        <taxon>Pseudomonadota</taxon>
        <taxon>Alphaproteobacteria</taxon>
        <taxon>Caulobacterales</taxon>
        <taxon>Caulobacteraceae</taxon>
        <taxon>Brevundimonas</taxon>
    </lineage>
</organism>
<feature type="compositionally biased region" description="Low complexity" evidence="3">
    <location>
        <begin position="1"/>
        <end position="10"/>
    </location>
</feature>
<dbReference type="EMBL" id="CP032707">
    <property type="protein sequence ID" value="AYG94038.1"/>
    <property type="molecule type" value="Genomic_DNA"/>
</dbReference>
<dbReference type="Proteomes" id="UP000276984">
    <property type="component" value="Chromosome"/>
</dbReference>
<dbReference type="NCBIfam" id="TIGR00696">
    <property type="entry name" value="wecG_tagA_cpsF"/>
    <property type="match status" value="1"/>
</dbReference>
<dbReference type="PANTHER" id="PTHR34136">
    <property type="match status" value="1"/>
</dbReference>
<keyword evidence="2 4" id="KW-0808">Transferase</keyword>
<dbReference type="RefSeq" id="WP_121481197.1">
    <property type="nucleotide sequence ID" value="NZ_CP032707.1"/>
</dbReference>
<sequence length="285" mass="31871">MYHAPSGFDPSGPPPDRRGRARAPFRQARRPEERITLLGEPVDLVRPEEMLLHVERCVEAGVQSVVANHNLHSLYLIRRTPGMRRLYDAADLIELDSTPLIHFARLLGHPARPQHRCTYLDWRDHFWSLADRQGWRVLYVGGADGVAEEAARRLAARYSNTAVQGLSGYFDATPGSASNTAVLAAVRDFAPDVLFVGMGMPRQELWIADNLASLPPVPILPVGAAFDYEAGVQKAAPRWMGRLGVEWLFRLFADPKRLFTRYCVEPWFLIGPALADVGAARKRRG</sequence>
<dbReference type="AlphaFoldDB" id="A0A494RCJ5"/>
<accession>A0A494RCJ5</accession>
<dbReference type="InterPro" id="IPR004629">
    <property type="entry name" value="WecG_TagA_CpsF"/>
</dbReference>
<proteinExistence type="predicted"/>